<keyword evidence="2" id="KW-0813">Transport</keyword>
<dbReference type="AlphaFoldDB" id="A0A7V2AZM2"/>
<sequence>MGIVKPGLALSGFLLIALGVQAQPVRYHEAPLRQVLEEVAERTGYAVLYRDALVEGRTISLQTTSAKLIEALADALAEQGLKLEIDLNRRQLLVTEARRRIVTLSGEVRDARSGAPLPYATVAWHADAALQGTMADAEGRFRAMLTVPERQDTLRLRVSYVGYVPQTVTVGIREKAIVVRLVPEEKALPAVVVIGSASRLDGVDTSWQRLIRPERFAPFGEPGATRALQALPAVGLTIGLTNGLNVRGSQTDGFQLLLDGMPIYHPTHLFGLFDAFNADALEAVGFYYDVAPVVYAAPPGGTLAFATRAGSRDRLHATAGLSNVAGRLLLEGPLPGQQGSWLVAGRHALIGWLDWPGNAKLLAYGLDVARPTSPLPSQAVDLEARLLERGPVAGAFYDLHGSLLLDEARWRLRLSGYAGADEAQQQAYRLMPDWSLAGPLSSTPRWQPVATRQSWANRALSLQASYWLSSSLRLHTTLGMAAYQSTYAKDDFLYTLSGGSLQKFFRRLAPFAYRNALHEGRWEQAVDLGQQAGIWTLGAALQVVSLSYTESSALRLKPFVVKQHVLNIDGFGQYEGTPHPWVKLLSGVRLHTFATGAQLRLSPRVHLTLHPYGFWSVGVALSRNYQFLHRLAFRNTNSTGVWLLTESKQPPTAVDNLSLGMQLRPGKTRFSLDAYARYLKHLWQHEVEVPVYLVTRDRETAMPWLTDVEAQAHGLEVLLLQPLGPLEATLGYSLARIQMRHPAILNGAWYPAPWDRRHQLRAYLDVPLWSGGALALAWFAASGAPNTESFTDPAQPKRLGPYYRLDLTLFSRHAAGPATLEVRLGVFNLFDRANPWYREPMLVLTGPRLPRRFDFVPVDVYDLGRQASIDFTLRF</sequence>
<keyword evidence="7" id="KW-0998">Cell outer membrane</keyword>
<evidence type="ECO:0000256" key="4">
    <source>
        <dbReference type="ARBA" id="ARBA00022692"/>
    </source>
</evidence>
<dbReference type="GO" id="GO:0009279">
    <property type="term" value="C:cell outer membrane"/>
    <property type="evidence" value="ECO:0007669"/>
    <property type="project" value="UniProtKB-SubCell"/>
</dbReference>
<dbReference type="InterPro" id="IPR039426">
    <property type="entry name" value="TonB-dep_rcpt-like"/>
</dbReference>
<dbReference type="Gene3D" id="2.40.170.20">
    <property type="entry name" value="TonB-dependent receptor, beta-barrel domain"/>
    <property type="match status" value="1"/>
</dbReference>
<dbReference type="SUPFAM" id="SSF49464">
    <property type="entry name" value="Carboxypeptidase regulatory domain-like"/>
    <property type="match status" value="1"/>
</dbReference>
<keyword evidence="8" id="KW-0675">Receptor</keyword>
<dbReference type="PANTHER" id="PTHR30069:SF29">
    <property type="entry name" value="HEMOGLOBIN AND HEMOGLOBIN-HAPTOGLOBIN-BINDING PROTEIN 1-RELATED"/>
    <property type="match status" value="1"/>
</dbReference>
<evidence type="ECO:0000256" key="7">
    <source>
        <dbReference type="ARBA" id="ARBA00023237"/>
    </source>
</evidence>
<name>A0A7V2AZM2_RHOMR</name>
<dbReference type="EMBL" id="DSGB01000004">
    <property type="protein sequence ID" value="HER95583.1"/>
    <property type="molecule type" value="Genomic_DNA"/>
</dbReference>
<comment type="caution">
    <text evidence="8">The sequence shown here is derived from an EMBL/GenBank/DDBJ whole genome shotgun (WGS) entry which is preliminary data.</text>
</comment>
<proteinExistence type="predicted"/>
<dbReference type="GO" id="GO:0044718">
    <property type="term" value="P:siderophore transmembrane transport"/>
    <property type="evidence" value="ECO:0007669"/>
    <property type="project" value="TreeGrafter"/>
</dbReference>
<evidence type="ECO:0000256" key="1">
    <source>
        <dbReference type="ARBA" id="ARBA00004571"/>
    </source>
</evidence>
<dbReference type="PANTHER" id="PTHR30069">
    <property type="entry name" value="TONB-DEPENDENT OUTER MEMBRANE RECEPTOR"/>
    <property type="match status" value="1"/>
</dbReference>
<keyword evidence="6" id="KW-0472">Membrane</keyword>
<organism evidence="8">
    <name type="scientific">Rhodothermus marinus</name>
    <name type="common">Rhodothermus obamensis</name>
    <dbReference type="NCBI Taxonomy" id="29549"/>
    <lineage>
        <taxon>Bacteria</taxon>
        <taxon>Pseudomonadati</taxon>
        <taxon>Rhodothermota</taxon>
        <taxon>Rhodothermia</taxon>
        <taxon>Rhodothermales</taxon>
        <taxon>Rhodothermaceae</taxon>
        <taxon>Rhodothermus</taxon>
    </lineage>
</organism>
<evidence type="ECO:0000256" key="2">
    <source>
        <dbReference type="ARBA" id="ARBA00022448"/>
    </source>
</evidence>
<reference evidence="8" key="1">
    <citation type="journal article" date="2020" name="mSystems">
        <title>Genome- and Community-Level Interaction Insights into Carbon Utilization and Element Cycling Functions of Hydrothermarchaeota in Hydrothermal Sediment.</title>
        <authorList>
            <person name="Zhou Z."/>
            <person name="Liu Y."/>
            <person name="Xu W."/>
            <person name="Pan J."/>
            <person name="Luo Z.H."/>
            <person name="Li M."/>
        </authorList>
    </citation>
    <scope>NUCLEOTIDE SEQUENCE [LARGE SCALE GENOMIC DNA]</scope>
    <source>
        <strain evidence="8">SpSt-143</strain>
    </source>
</reference>
<dbReference type="InterPro" id="IPR036942">
    <property type="entry name" value="Beta-barrel_TonB_sf"/>
</dbReference>
<gene>
    <name evidence="8" type="ORF">ENO59_03575</name>
</gene>
<evidence type="ECO:0000313" key="8">
    <source>
        <dbReference type="EMBL" id="HER95583.1"/>
    </source>
</evidence>
<dbReference type="Gene3D" id="2.60.40.1120">
    <property type="entry name" value="Carboxypeptidase-like, regulatory domain"/>
    <property type="match status" value="1"/>
</dbReference>
<evidence type="ECO:0000256" key="6">
    <source>
        <dbReference type="ARBA" id="ARBA00023136"/>
    </source>
</evidence>
<keyword evidence="3" id="KW-1134">Transmembrane beta strand</keyword>
<protein>
    <submittedName>
        <fullName evidence="8">TonB-dependent receptor</fullName>
    </submittedName>
</protein>
<keyword evidence="5" id="KW-0732">Signal</keyword>
<keyword evidence="4" id="KW-0812">Transmembrane</keyword>
<accession>A0A7V2AZM2</accession>
<evidence type="ECO:0000256" key="3">
    <source>
        <dbReference type="ARBA" id="ARBA00022452"/>
    </source>
</evidence>
<dbReference type="SUPFAM" id="SSF56935">
    <property type="entry name" value="Porins"/>
    <property type="match status" value="1"/>
</dbReference>
<dbReference type="GO" id="GO:0015344">
    <property type="term" value="F:siderophore uptake transmembrane transporter activity"/>
    <property type="evidence" value="ECO:0007669"/>
    <property type="project" value="TreeGrafter"/>
</dbReference>
<dbReference type="Gene3D" id="3.55.50.30">
    <property type="match status" value="1"/>
</dbReference>
<dbReference type="InterPro" id="IPR008969">
    <property type="entry name" value="CarboxyPept-like_regulatory"/>
</dbReference>
<dbReference type="Pfam" id="PF13715">
    <property type="entry name" value="CarbopepD_reg_2"/>
    <property type="match status" value="1"/>
</dbReference>
<evidence type="ECO:0000256" key="5">
    <source>
        <dbReference type="ARBA" id="ARBA00022729"/>
    </source>
</evidence>
<comment type="subcellular location">
    <subcellularLocation>
        <location evidence="1">Cell outer membrane</location>
        <topology evidence="1">Multi-pass membrane protein</topology>
    </subcellularLocation>
</comment>